<dbReference type="SUPFAM" id="SSF56601">
    <property type="entry name" value="beta-lactamase/transpeptidase-like"/>
    <property type="match status" value="1"/>
</dbReference>
<reference evidence="3" key="2">
    <citation type="submission" date="2020-09" db="EMBL/GenBank/DDBJ databases">
        <authorList>
            <person name="Sun Q."/>
            <person name="Zhou Y."/>
        </authorList>
    </citation>
    <scope>NUCLEOTIDE SEQUENCE</scope>
    <source>
        <strain evidence="3">CGMCC 1.12777</strain>
    </source>
</reference>
<dbReference type="Pfam" id="PF00144">
    <property type="entry name" value="Beta-lactamase"/>
    <property type="match status" value="1"/>
</dbReference>
<dbReference type="PANTHER" id="PTHR43283:SF11">
    <property type="entry name" value="BETA-LACTAMASE-RELATED DOMAIN-CONTAINING PROTEIN"/>
    <property type="match status" value="1"/>
</dbReference>
<dbReference type="Proteomes" id="UP000656813">
    <property type="component" value="Unassembled WGS sequence"/>
</dbReference>
<evidence type="ECO:0000256" key="1">
    <source>
        <dbReference type="ARBA" id="ARBA00022801"/>
    </source>
</evidence>
<evidence type="ECO:0000313" key="3">
    <source>
        <dbReference type="EMBL" id="GGH76308.1"/>
    </source>
</evidence>
<keyword evidence="4" id="KW-1185">Reference proteome</keyword>
<organism evidence="3 4">
    <name type="scientific">Pullulanibacillus pueri</name>
    <dbReference type="NCBI Taxonomy" id="1437324"/>
    <lineage>
        <taxon>Bacteria</taxon>
        <taxon>Bacillati</taxon>
        <taxon>Bacillota</taxon>
        <taxon>Bacilli</taxon>
        <taxon>Bacillales</taxon>
        <taxon>Sporolactobacillaceae</taxon>
        <taxon>Pullulanibacillus</taxon>
    </lineage>
</organism>
<dbReference type="InterPro" id="IPR001466">
    <property type="entry name" value="Beta-lactam-related"/>
</dbReference>
<protein>
    <submittedName>
        <fullName evidence="3">Serine hydrolase</fullName>
    </submittedName>
</protein>
<evidence type="ECO:0000259" key="2">
    <source>
        <dbReference type="Pfam" id="PF00144"/>
    </source>
</evidence>
<dbReference type="AlphaFoldDB" id="A0A8J2ZT26"/>
<sequence length="348" mass="39644">MTAITGLKRVDEFLKQMIEEQQIPGAVYAVVNEHEVLAENAIGYSHLKEKIPMTLETLFDLASLTKICATLPSLLLLIEQGFIEIDDPIQRYFPEGQSHVTVRHLLTHTSGFTATVPFYKYGWTKNQILDYILSEQPIPDQKVVYSDLNFILLGFLIEKITEQSLDVFTQKNIYQPLGMVHTTFNPQTDLTTIAPTEWRPEKSNYQWGEVHDENAYHLKGVAGHAGLFSNLHDLKIYVQMLIRSGTYGDGKPFLSPRTLKVSQRNYTQSLNLNRGLGWQLGDDTYSPAGYFLSKNSYGHTGFTGTSLWIDPEKNIGLILLANRVHISREINMNRMRRVFHNIVSAAFY</sequence>
<dbReference type="EMBL" id="BMFV01000003">
    <property type="protein sequence ID" value="GGH76308.1"/>
    <property type="molecule type" value="Genomic_DNA"/>
</dbReference>
<feature type="domain" description="Beta-lactamase-related" evidence="2">
    <location>
        <begin position="10"/>
        <end position="326"/>
    </location>
</feature>
<dbReference type="InterPro" id="IPR050789">
    <property type="entry name" value="Diverse_Enzym_Activities"/>
</dbReference>
<dbReference type="RefSeq" id="WP_188495969.1">
    <property type="nucleotide sequence ID" value="NZ_BMFV01000003.1"/>
</dbReference>
<accession>A0A8J2ZT26</accession>
<dbReference type="InterPro" id="IPR012338">
    <property type="entry name" value="Beta-lactam/transpept-like"/>
</dbReference>
<proteinExistence type="predicted"/>
<name>A0A8J2ZT26_9BACL</name>
<evidence type="ECO:0000313" key="4">
    <source>
        <dbReference type="Proteomes" id="UP000656813"/>
    </source>
</evidence>
<dbReference type="GO" id="GO:0016787">
    <property type="term" value="F:hydrolase activity"/>
    <property type="evidence" value="ECO:0007669"/>
    <property type="project" value="UniProtKB-KW"/>
</dbReference>
<reference evidence="3" key="1">
    <citation type="journal article" date="2014" name="Int. J. Syst. Evol. Microbiol.">
        <title>Complete genome sequence of Corynebacterium casei LMG S-19264T (=DSM 44701T), isolated from a smear-ripened cheese.</title>
        <authorList>
            <consortium name="US DOE Joint Genome Institute (JGI-PGF)"/>
            <person name="Walter F."/>
            <person name="Albersmeier A."/>
            <person name="Kalinowski J."/>
            <person name="Ruckert C."/>
        </authorList>
    </citation>
    <scope>NUCLEOTIDE SEQUENCE</scope>
    <source>
        <strain evidence="3">CGMCC 1.12777</strain>
    </source>
</reference>
<comment type="caution">
    <text evidence="3">The sequence shown here is derived from an EMBL/GenBank/DDBJ whole genome shotgun (WGS) entry which is preliminary data.</text>
</comment>
<keyword evidence="1 3" id="KW-0378">Hydrolase</keyword>
<dbReference type="PANTHER" id="PTHR43283">
    <property type="entry name" value="BETA-LACTAMASE-RELATED"/>
    <property type="match status" value="1"/>
</dbReference>
<gene>
    <name evidence="3" type="ORF">GCM10007096_06540</name>
</gene>
<dbReference type="Gene3D" id="3.40.710.10">
    <property type="entry name" value="DD-peptidase/beta-lactamase superfamily"/>
    <property type="match status" value="1"/>
</dbReference>